<evidence type="ECO:0000256" key="1">
    <source>
        <dbReference type="SAM" id="MobiDB-lite"/>
    </source>
</evidence>
<feature type="region of interest" description="Disordered" evidence="1">
    <location>
        <begin position="1"/>
        <end position="26"/>
    </location>
</feature>
<dbReference type="VEuPathDB" id="AmoebaDB:NAEGRDRAFT_65874"/>
<accession>D2VAI9</accession>
<evidence type="ECO:0000313" key="3">
    <source>
        <dbReference type="Proteomes" id="UP000006671"/>
    </source>
</evidence>
<feature type="compositionally biased region" description="Low complexity" evidence="1">
    <location>
        <begin position="107"/>
        <end position="119"/>
    </location>
</feature>
<organism evidence="3">
    <name type="scientific">Naegleria gruberi</name>
    <name type="common">Amoeba</name>
    <dbReference type="NCBI Taxonomy" id="5762"/>
    <lineage>
        <taxon>Eukaryota</taxon>
        <taxon>Discoba</taxon>
        <taxon>Heterolobosea</taxon>
        <taxon>Tetramitia</taxon>
        <taxon>Eutetramitia</taxon>
        <taxon>Vahlkampfiidae</taxon>
        <taxon>Naegleria</taxon>
    </lineage>
</organism>
<proteinExistence type="predicted"/>
<name>D2VAI9_NAEGR</name>
<sequence length="194" mass="21175">MGNTASFNNQYRYDSQHQQPPSATMDDQQLERVAEMLKRSLLGDAITLPAGMSPREYFSSSKHTKSSAILNGGVNYNSKINKIDLKPMRGYASCNELLKAGEKYNAETPTTSSEGSTTSDADKDDTPTTSIKRSKNSMSTPTITKNNSLLIPKKLNPIKIPNSLSNNTVVVPFIKVESPDIVISSSTTPKETIL</sequence>
<evidence type="ECO:0000313" key="2">
    <source>
        <dbReference type="EMBL" id="EFC46082.1"/>
    </source>
</evidence>
<keyword evidence="3" id="KW-1185">Reference proteome</keyword>
<gene>
    <name evidence="2" type="ORF">NAEGRDRAFT_65874</name>
</gene>
<dbReference type="AlphaFoldDB" id="D2VAI9"/>
<feature type="compositionally biased region" description="Polar residues" evidence="1">
    <location>
        <begin position="127"/>
        <end position="145"/>
    </location>
</feature>
<dbReference type="Proteomes" id="UP000006671">
    <property type="component" value="Unassembled WGS sequence"/>
</dbReference>
<dbReference type="RefSeq" id="XP_002678826.1">
    <property type="nucleotide sequence ID" value="XM_002678780.1"/>
</dbReference>
<protein>
    <submittedName>
        <fullName evidence="2">Predicted protein</fullName>
    </submittedName>
</protein>
<dbReference type="GeneID" id="8859157"/>
<dbReference type="KEGG" id="ngr:NAEGRDRAFT_65874"/>
<dbReference type="EMBL" id="GG738860">
    <property type="protein sequence ID" value="EFC46082.1"/>
    <property type="molecule type" value="Genomic_DNA"/>
</dbReference>
<feature type="region of interest" description="Disordered" evidence="1">
    <location>
        <begin position="105"/>
        <end position="145"/>
    </location>
</feature>
<dbReference type="InParanoid" id="D2VAI9"/>
<reference evidence="2 3" key="1">
    <citation type="journal article" date="2010" name="Cell">
        <title>The genome of Naegleria gruberi illuminates early eukaryotic versatility.</title>
        <authorList>
            <person name="Fritz-Laylin L.K."/>
            <person name="Prochnik S.E."/>
            <person name="Ginger M.L."/>
            <person name="Dacks J.B."/>
            <person name="Carpenter M.L."/>
            <person name="Field M.C."/>
            <person name="Kuo A."/>
            <person name="Paredez A."/>
            <person name="Chapman J."/>
            <person name="Pham J."/>
            <person name="Shu S."/>
            <person name="Neupane R."/>
            <person name="Cipriano M."/>
            <person name="Mancuso J."/>
            <person name="Tu H."/>
            <person name="Salamov A."/>
            <person name="Lindquist E."/>
            <person name="Shapiro H."/>
            <person name="Lucas S."/>
            <person name="Grigoriev I.V."/>
            <person name="Cande W.Z."/>
            <person name="Fulton C."/>
            <person name="Rokhsar D.S."/>
            <person name="Dawson S.C."/>
        </authorList>
    </citation>
    <scope>NUCLEOTIDE SEQUENCE [LARGE SCALE GENOMIC DNA]</scope>
    <source>
        <strain evidence="2 3">NEG-M</strain>
    </source>
</reference>